<dbReference type="GeneID" id="82204519"/>
<gene>
    <name evidence="1" type="ORF">CRIB_334</name>
</gene>
<organism evidence="1 2">
    <name type="scientific">Romboutsia ilealis</name>
    <dbReference type="NCBI Taxonomy" id="1115758"/>
    <lineage>
        <taxon>Bacteria</taxon>
        <taxon>Bacillati</taxon>
        <taxon>Bacillota</taxon>
        <taxon>Clostridia</taxon>
        <taxon>Peptostreptococcales</taxon>
        <taxon>Peptostreptococcaceae</taxon>
        <taxon>Romboutsia</taxon>
    </lineage>
</organism>
<dbReference type="RefSeq" id="WP_180702839.1">
    <property type="nucleotide sequence ID" value="NZ_CAJUCR010000029.1"/>
</dbReference>
<dbReference type="AlphaFoldDB" id="A0A1V1HYQ3"/>
<protein>
    <submittedName>
        <fullName evidence="1">Uncharacterized protein</fullName>
    </submittedName>
</protein>
<proteinExistence type="predicted"/>
<evidence type="ECO:0000313" key="1">
    <source>
        <dbReference type="EMBL" id="CED93091.1"/>
    </source>
</evidence>
<dbReference type="Proteomes" id="UP000245622">
    <property type="component" value="Chromosome 1"/>
</dbReference>
<name>A0A1V1HYQ3_9FIRM</name>
<reference evidence="1 2" key="1">
    <citation type="submission" date="2014-04" db="EMBL/GenBank/DDBJ databases">
        <authorList>
            <person name="Hornung B.V."/>
        </authorList>
    </citation>
    <scope>NUCLEOTIDE SEQUENCE [LARGE SCALE GENOMIC DNA]</scope>
    <source>
        <strain evidence="1 2">CRIB</strain>
    </source>
</reference>
<accession>A0A1V1HYQ3</accession>
<keyword evidence="2" id="KW-1185">Reference proteome</keyword>
<sequence>MYEVEMKYADLFNLDTLNFTCENFDINDKGYKFENITMNNFILNDLEVNNEDIALIKIK</sequence>
<evidence type="ECO:0000313" key="2">
    <source>
        <dbReference type="Proteomes" id="UP000245622"/>
    </source>
</evidence>
<dbReference type="KEGG" id="ril:CRIB_334"/>
<dbReference type="EMBL" id="LN555523">
    <property type="protein sequence ID" value="CED93091.1"/>
    <property type="molecule type" value="Genomic_DNA"/>
</dbReference>